<name>G7IB91_MEDTR</name>
<dbReference type="EnsemblPlants" id="AES59275">
    <property type="protein sequence ID" value="AES59275"/>
    <property type="gene ID" value="MTR_1g016460"/>
</dbReference>
<dbReference type="PaxDb" id="3880-AES59275"/>
<reference evidence="4" key="3">
    <citation type="submission" date="2015-04" db="UniProtKB">
        <authorList>
            <consortium name="EnsemblPlants"/>
        </authorList>
    </citation>
    <scope>IDENTIFICATION</scope>
    <source>
        <strain evidence="4">cv. Jemalong A17</strain>
    </source>
</reference>
<dbReference type="EMBL" id="CM001217">
    <property type="protein sequence ID" value="AES59275.1"/>
    <property type="molecule type" value="Genomic_DNA"/>
</dbReference>
<feature type="transmembrane region" description="Helical" evidence="1">
    <location>
        <begin position="13"/>
        <end position="34"/>
    </location>
</feature>
<evidence type="ECO:0000313" key="5">
    <source>
        <dbReference type="Proteomes" id="UP000002051"/>
    </source>
</evidence>
<reference evidence="6" key="4">
    <citation type="journal article" date="2018" name="Nat. Plants">
        <title>Whole-genome landscape of Medicago truncatula symbiotic genes.</title>
        <authorList>
            <person name="Pecrix Y."/>
            <person name="Staton S.E."/>
            <person name="Sallet E."/>
            <person name="Lelandais-Briere C."/>
            <person name="Moreau S."/>
            <person name="Carrere S."/>
            <person name="Blein T."/>
            <person name="Jardinaud M.F."/>
            <person name="Latrasse D."/>
            <person name="Zouine M."/>
            <person name="Zahm M."/>
            <person name="Kreplak J."/>
            <person name="Mayjonade B."/>
            <person name="Satge C."/>
            <person name="Perez M."/>
            <person name="Cauet S."/>
            <person name="Marande W."/>
            <person name="Chantry-Darmon C."/>
            <person name="Lopez-Roques C."/>
            <person name="Bouchez O."/>
            <person name="Berard A."/>
            <person name="Debelle F."/>
            <person name="Munos S."/>
            <person name="Bendahmane A."/>
            <person name="Berges H."/>
            <person name="Niebel A."/>
            <person name="Buitink J."/>
            <person name="Frugier F."/>
            <person name="Benhamed M."/>
            <person name="Crespi M."/>
            <person name="Gouzy J."/>
            <person name="Gamas P."/>
        </authorList>
    </citation>
    <scope>NUCLEOTIDE SEQUENCE [LARGE SCALE GENOMIC DNA]</scope>
    <source>
        <strain evidence="6">cv. Jemalong A17</strain>
    </source>
</reference>
<organism evidence="2 5">
    <name type="scientific">Medicago truncatula</name>
    <name type="common">Barrel medic</name>
    <name type="synonym">Medicago tribuloides</name>
    <dbReference type="NCBI Taxonomy" id="3880"/>
    <lineage>
        <taxon>Eukaryota</taxon>
        <taxon>Viridiplantae</taxon>
        <taxon>Streptophyta</taxon>
        <taxon>Embryophyta</taxon>
        <taxon>Tracheophyta</taxon>
        <taxon>Spermatophyta</taxon>
        <taxon>Magnoliopsida</taxon>
        <taxon>eudicotyledons</taxon>
        <taxon>Gunneridae</taxon>
        <taxon>Pentapetalae</taxon>
        <taxon>rosids</taxon>
        <taxon>fabids</taxon>
        <taxon>Fabales</taxon>
        <taxon>Fabaceae</taxon>
        <taxon>Papilionoideae</taxon>
        <taxon>50 kb inversion clade</taxon>
        <taxon>NPAAA clade</taxon>
        <taxon>Hologalegina</taxon>
        <taxon>IRL clade</taxon>
        <taxon>Trifolieae</taxon>
        <taxon>Medicago</taxon>
    </lineage>
</organism>
<dbReference type="EMBL" id="PSQE01000001">
    <property type="protein sequence ID" value="RHN77149.1"/>
    <property type="molecule type" value="Genomic_DNA"/>
</dbReference>
<reference evidence="2 5" key="2">
    <citation type="journal article" date="2014" name="BMC Genomics">
        <title>An improved genome release (version Mt4.0) for the model legume Medicago truncatula.</title>
        <authorList>
            <person name="Tang H."/>
            <person name="Krishnakumar V."/>
            <person name="Bidwell S."/>
            <person name="Rosen B."/>
            <person name="Chan A."/>
            <person name="Zhou S."/>
            <person name="Gentzbittel L."/>
            <person name="Childs K.L."/>
            <person name="Yandell M."/>
            <person name="Gundlach H."/>
            <person name="Mayer K.F."/>
            <person name="Schwartz D.C."/>
            <person name="Town C.D."/>
        </authorList>
    </citation>
    <scope>GENOME REANNOTATION</scope>
    <source>
        <strain evidence="4 5">cv. Jemalong A17</strain>
    </source>
</reference>
<reference evidence="3" key="5">
    <citation type="journal article" date="2018" name="Nat. Plants">
        <title>Whole-genome landscape of Medicago truncatula symbiotic genes.</title>
        <authorList>
            <person name="Pecrix Y."/>
            <person name="Gamas P."/>
            <person name="Carrere S."/>
        </authorList>
    </citation>
    <scope>NUCLEOTIDE SEQUENCE</scope>
    <source>
        <tissue evidence="3">Leaves</tissue>
    </source>
</reference>
<reference evidence="2 5" key="1">
    <citation type="journal article" date="2011" name="Nature">
        <title>The Medicago genome provides insight into the evolution of rhizobial symbioses.</title>
        <authorList>
            <person name="Young N.D."/>
            <person name="Debelle F."/>
            <person name="Oldroyd G.E."/>
            <person name="Geurts R."/>
            <person name="Cannon S.B."/>
            <person name="Udvardi M.K."/>
            <person name="Benedito V.A."/>
            <person name="Mayer K.F."/>
            <person name="Gouzy J."/>
            <person name="Schoof H."/>
            <person name="Van de Peer Y."/>
            <person name="Proost S."/>
            <person name="Cook D.R."/>
            <person name="Meyers B.C."/>
            <person name="Spannagl M."/>
            <person name="Cheung F."/>
            <person name="De Mita S."/>
            <person name="Krishnakumar V."/>
            <person name="Gundlach H."/>
            <person name="Zhou S."/>
            <person name="Mudge J."/>
            <person name="Bharti A.K."/>
            <person name="Murray J.D."/>
            <person name="Naoumkina M.A."/>
            <person name="Rosen B."/>
            <person name="Silverstein K.A."/>
            <person name="Tang H."/>
            <person name="Rombauts S."/>
            <person name="Zhao P.X."/>
            <person name="Zhou P."/>
            <person name="Barbe V."/>
            <person name="Bardou P."/>
            <person name="Bechner M."/>
            <person name="Bellec A."/>
            <person name="Berger A."/>
            <person name="Berges H."/>
            <person name="Bidwell S."/>
            <person name="Bisseling T."/>
            <person name="Choisne N."/>
            <person name="Couloux A."/>
            <person name="Denny R."/>
            <person name="Deshpande S."/>
            <person name="Dai X."/>
            <person name="Doyle J.J."/>
            <person name="Dudez A.M."/>
            <person name="Farmer A.D."/>
            <person name="Fouteau S."/>
            <person name="Franken C."/>
            <person name="Gibelin C."/>
            <person name="Gish J."/>
            <person name="Goldstein S."/>
            <person name="Gonzalez A.J."/>
            <person name="Green P.J."/>
            <person name="Hallab A."/>
            <person name="Hartog M."/>
            <person name="Hua A."/>
            <person name="Humphray S.J."/>
            <person name="Jeong D.H."/>
            <person name="Jing Y."/>
            <person name="Jocker A."/>
            <person name="Kenton S.M."/>
            <person name="Kim D.J."/>
            <person name="Klee K."/>
            <person name="Lai H."/>
            <person name="Lang C."/>
            <person name="Lin S."/>
            <person name="Macmil S.L."/>
            <person name="Magdelenat G."/>
            <person name="Matthews L."/>
            <person name="McCorrison J."/>
            <person name="Monaghan E.L."/>
            <person name="Mun J.H."/>
            <person name="Najar F.Z."/>
            <person name="Nicholson C."/>
            <person name="Noirot C."/>
            <person name="O'Bleness M."/>
            <person name="Paule C.R."/>
            <person name="Poulain J."/>
            <person name="Prion F."/>
            <person name="Qin B."/>
            <person name="Qu C."/>
            <person name="Retzel E.F."/>
            <person name="Riddle C."/>
            <person name="Sallet E."/>
            <person name="Samain S."/>
            <person name="Samson N."/>
            <person name="Sanders I."/>
            <person name="Saurat O."/>
            <person name="Scarpelli C."/>
            <person name="Schiex T."/>
            <person name="Segurens B."/>
            <person name="Severin A.J."/>
            <person name="Sherrier D.J."/>
            <person name="Shi R."/>
            <person name="Sims S."/>
            <person name="Singer S.R."/>
            <person name="Sinharoy S."/>
            <person name="Sterck L."/>
            <person name="Viollet A."/>
            <person name="Wang B.B."/>
            <person name="Wang K."/>
            <person name="Wang M."/>
            <person name="Wang X."/>
            <person name="Warfsmann J."/>
            <person name="Weissenbach J."/>
            <person name="White D.D."/>
            <person name="White J.D."/>
            <person name="Wiley G.B."/>
            <person name="Wincker P."/>
            <person name="Xing Y."/>
            <person name="Yang L."/>
            <person name="Yao Z."/>
            <person name="Ying F."/>
            <person name="Zhai J."/>
            <person name="Zhou L."/>
            <person name="Zuber A."/>
            <person name="Denarie J."/>
            <person name="Dixon R.A."/>
            <person name="May G.D."/>
            <person name="Schwartz D.C."/>
            <person name="Rogers J."/>
            <person name="Quetier F."/>
            <person name="Town C.D."/>
            <person name="Roe B.A."/>
        </authorList>
    </citation>
    <scope>NUCLEOTIDE SEQUENCE [LARGE SCALE GENOMIC DNA]</scope>
    <source>
        <strain evidence="2">A17</strain>
        <strain evidence="4 5">cv. Jemalong A17</strain>
    </source>
</reference>
<keyword evidence="1" id="KW-0472">Membrane</keyword>
<dbReference type="Gramene" id="rna574">
    <property type="protein sequence ID" value="RHN77149.1"/>
    <property type="gene ID" value="gene574"/>
</dbReference>
<keyword evidence="1 2" id="KW-0812">Transmembrane</keyword>
<sequence>MIWVLVLSLCSRWFALCYYSAFSLSLDFGIGFLVGRGFGQVKVSVLVVRELRGAFLPCVGSLVGQSLLIRGREQVL</sequence>
<dbReference type="AlphaFoldDB" id="G7IB91"/>
<evidence type="ECO:0000313" key="2">
    <source>
        <dbReference type="EMBL" id="AES59275.1"/>
    </source>
</evidence>
<accession>G7IB91</accession>
<gene>
    <name evidence="2" type="ordered locus">MTR_1g016460</name>
    <name evidence="3" type="ORF">MtrunA17_Chr1g0151651</name>
</gene>
<evidence type="ECO:0000313" key="4">
    <source>
        <dbReference type="EnsemblPlants" id="AES59275"/>
    </source>
</evidence>
<evidence type="ECO:0000313" key="3">
    <source>
        <dbReference type="EMBL" id="RHN77149.1"/>
    </source>
</evidence>
<keyword evidence="1" id="KW-1133">Transmembrane helix</keyword>
<keyword evidence="5" id="KW-1185">Reference proteome</keyword>
<dbReference type="HOGENOM" id="CLU_2658140_0_0_1"/>
<dbReference type="Proteomes" id="UP000265566">
    <property type="component" value="Chromosome 1"/>
</dbReference>
<evidence type="ECO:0000256" key="1">
    <source>
        <dbReference type="SAM" id="Phobius"/>
    </source>
</evidence>
<proteinExistence type="predicted"/>
<evidence type="ECO:0000313" key="6">
    <source>
        <dbReference type="Proteomes" id="UP000265566"/>
    </source>
</evidence>
<protein>
    <submittedName>
        <fullName evidence="2">Transmembrane protein, putative</fullName>
    </submittedName>
</protein>
<dbReference type="Proteomes" id="UP000002051">
    <property type="component" value="Unassembled WGS sequence"/>
</dbReference>